<protein>
    <submittedName>
        <fullName evidence="1">Uncharacterized protein</fullName>
    </submittedName>
</protein>
<dbReference type="AlphaFoldDB" id="M5FZT3"/>
<gene>
    <name evidence="1" type="ORF">DACRYDRAFT_90667</name>
</gene>
<dbReference type="RefSeq" id="XP_040625969.1">
    <property type="nucleotide sequence ID" value="XM_040776963.1"/>
</dbReference>
<dbReference type="Proteomes" id="UP000030653">
    <property type="component" value="Unassembled WGS sequence"/>
</dbReference>
<evidence type="ECO:0000313" key="1">
    <source>
        <dbReference type="EMBL" id="EJT99071.1"/>
    </source>
</evidence>
<name>M5FZT3_DACPD</name>
<sequence length="362" mass="41330">MALLHCSNTHHISTDAWHCIFSGIIGIKIAGLLLQEHKYFDSLQEEPEDKQMEDSYLEALQELQAHIAKLQDFCTFHNHIVMLWVQEHLNKLAVQYKNVLDTPCWMPDSVEWQETEHQALYCQYNQALNHLESLVVQCLFELEKFNLRGTSYAMQRSIAKAMDKRCKSIKMALEKYNMLTAALCPPQPQLSYQTVVSMTWVANFLLLCYSRNDVQHQKWVDKLICKMTVKWLYVQCTKAEIQHINVEVCGLWSALHNEPLASQEAISTEERQGATLLSAAMKQCLTEHLQVNELLKRCIQQIFSLLGFNGNTSVGVRVSNAASCNNASTAPAFPPLEDDNLDNDVINELSQVEQAFAHSQLE</sequence>
<proteinExistence type="predicted"/>
<evidence type="ECO:0000313" key="2">
    <source>
        <dbReference type="Proteomes" id="UP000030653"/>
    </source>
</evidence>
<keyword evidence="2" id="KW-1185">Reference proteome</keyword>
<dbReference type="STRING" id="1858805.M5FZT3"/>
<accession>M5FZT3</accession>
<dbReference type="GeneID" id="63692025"/>
<dbReference type="EMBL" id="JH795871">
    <property type="protein sequence ID" value="EJT99071.1"/>
    <property type="molecule type" value="Genomic_DNA"/>
</dbReference>
<organism evidence="1 2">
    <name type="scientific">Dacryopinax primogenitus (strain DJM 731)</name>
    <name type="common">Brown rot fungus</name>
    <dbReference type="NCBI Taxonomy" id="1858805"/>
    <lineage>
        <taxon>Eukaryota</taxon>
        <taxon>Fungi</taxon>
        <taxon>Dikarya</taxon>
        <taxon>Basidiomycota</taxon>
        <taxon>Agaricomycotina</taxon>
        <taxon>Dacrymycetes</taxon>
        <taxon>Dacrymycetales</taxon>
        <taxon>Dacrymycetaceae</taxon>
        <taxon>Dacryopinax</taxon>
    </lineage>
</organism>
<reference evidence="1 2" key="1">
    <citation type="journal article" date="2012" name="Science">
        <title>The Paleozoic origin of enzymatic lignin decomposition reconstructed from 31 fungal genomes.</title>
        <authorList>
            <person name="Floudas D."/>
            <person name="Binder M."/>
            <person name="Riley R."/>
            <person name="Barry K."/>
            <person name="Blanchette R.A."/>
            <person name="Henrissat B."/>
            <person name="Martinez A.T."/>
            <person name="Otillar R."/>
            <person name="Spatafora J.W."/>
            <person name="Yadav J.S."/>
            <person name="Aerts A."/>
            <person name="Benoit I."/>
            <person name="Boyd A."/>
            <person name="Carlson A."/>
            <person name="Copeland A."/>
            <person name="Coutinho P.M."/>
            <person name="de Vries R.P."/>
            <person name="Ferreira P."/>
            <person name="Findley K."/>
            <person name="Foster B."/>
            <person name="Gaskell J."/>
            <person name="Glotzer D."/>
            <person name="Gorecki P."/>
            <person name="Heitman J."/>
            <person name="Hesse C."/>
            <person name="Hori C."/>
            <person name="Igarashi K."/>
            <person name="Jurgens J.A."/>
            <person name="Kallen N."/>
            <person name="Kersten P."/>
            <person name="Kohler A."/>
            <person name="Kuees U."/>
            <person name="Kumar T.K.A."/>
            <person name="Kuo A."/>
            <person name="LaButti K."/>
            <person name="Larrondo L.F."/>
            <person name="Lindquist E."/>
            <person name="Ling A."/>
            <person name="Lombard V."/>
            <person name="Lucas S."/>
            <person name="Lundell T."/>
            <person name="Martin R."/>
            <person name="McLaughlin D.J."/>
            <person name="Morgenstern I."/>
            <person name="Morin E."/>
            <person name="Murat C."/>
            <person name="Nagy L.G."/>
            <person name="Nolan M."/>
            <person name="Ohm R.A."/>
            <person name="Patyshakuliyeva A."/>
            <person name="Rokas A."/>
            <person name="Ruiz-Duenas F.J."/>
            <person name="Sabat G."/>
            <person name="Salamov A."/>
            <person name="Samejima M."/>
            <person name="Schmutz J."/>
            <person name="Slot J.C."/>
            <person name="St John F."/>
            <person name="Stenlid J."/>
            <person name="Sun H."/>
            <person name="Sun S."/>
            <person name="Syed K."/>
            <person name="Tsang A."/>
            <person name="Wiebenga A."/>
            <person name="Young D."/>
            <person name="Pisabarro A."/>
            <person name="Eastwood D.C."/>
            <person name="Martin F."/>
            <person name="Cullen D."/>
            <person name="Grigoriev I.V."/>
            <person name="Hibbett D.S."/>
        </authorList>
    </citation>
    <scope>NUCLEOTIDE SEQUENCE [LARGE SCALE GENOMIC DNA]</scope>
    <source>
        <strain evidence="1 2">DJM-731 SS1</strain>
    </source>
</reference>
<dbReference type="OrthoDB" id="2676448at2759"/>
<dbReference type="HOGENOM" id="CLU_765087_0_0_1"/>